<dbReference type="AlphaFoldDB" id="A0A3N4KCS7"/>
<proteinExistence type="predicted"/>
<name>A0A3N4KCS7_9PEZI</name>
<dbReference type="EMBL" id="ML119165">
    <property type="protein sequence ID" value="RPB08277.1"/>
    <property type="molecule type" value="Genomic_DNA"/>
</dbReference>
<protein>
    <recommendedName>
        <fullName evidence="3">F-box domain-containing protein</fullName>
    </recommendedName>
</protein>
<evidence type="ECO:0000313" key="1">
    <source>
        <dbReference type="EMBL" id="RPB08277.1"/>
    </source>
</evidence>
<sequence>MADQHPTTLLTILTNQLLLLLTVPYLSVGDIHSLTLTSRALYNSITSSPSVHRYLDLSARPTTRSQKHTKLPRLLTTTPHHRILHATRTLILDNTPTTDTDLRTLIAPQDRPSTIQLLSIRDCESINHYGLMALLTSLVTSYSANELSLKGVYWFTSPTFTSSTGRIVRNNRLRLIPAWVPVLQACAGRITFDTVVCDGHSHSGDRAVTAQLANIRLGDSGSGCGGCGAVPARSKALVAPAPRFGGFDAACRGAEGVLRCEECVKERWCECCGVWWCEACAEGEKKMKRTCFECGSQCVECTAKHSRVCLSCKGGYCITHNEGAEESYCEWCVAANVPRRGSASSSSSNAFLTSPAKAYYLSLGPAQHSTAKPRTVSSGTPFRAATNVPIGGRQYQKEIAATTRRVGMQL</sequence>
<dbReference type="OrthoDB" id="5345494at2759"/>
<dbReference type="InParanoid" id="A0A3N4KCS7"/>
<accession>A0A3N4KCS7</accession>
<keyword evidence="2" id="KW-1185">Reference proteome</keyword>
<dbReference type="Proteomes" id="UP000277580">
    <property type="component" value="Unassembled WGS sequence"/>
</dbReference>
<dbReference type="STRING" id="1392247.A0A3N4KCS7"/>
<gene>
    <name evidence="1" type="ORF">P167DRAFT_560588</name>
</gene>
<organism evidence="1 2">
    <name type="scientific">Morchella conica CCBAS932</name>
    <dbReference type="NCBI Taxonomy" id="1392247"/>
    <lineage>
        <taxon>Eukaryota</taxon>
        <taxon>Fungi</taxon>
        <taxon>Dikarya</taxon>
        <taxon>Ascomycota</taxon>
        <taxon>Pezizomycotina</taxon>
        <taxon>Pezizomycetes</taxon>
        <taxon>Pezizales</taxon>
        <taxon>Morchellaceae</taxon>
        <taxon>Morchella</taxon>
    </lineage>
</organism>
<reference evidence="1 2" key="1">
    <citation type="journal article" date="2018" name="Nat. Ecol. Evol.">
        <title>Pezizomycetes genomes reveal the molecular basis of ectomycorrhizal truffle lifestyle.</title>
        <authorList>
            <person name="Murat C."/>
            <person name="Payen T."/>
            <person name="Noel B."/>
            <person name="Kuo A."/>
            <person name="Morin E."/>
            <person name="Chen J."/>
            <person name="Kohler A."/>
            <person name="Krizsan K."/>
            <person name="Balestrini R."/>
            <person name="Da Silva C."/>
            <person name="Montanini B."/>
            <person name="Hainaut M."/>
            <person name="Levati E."/>
            <person name="Barry K.W."/>
            <person name="Belfiori B."/>
            <person name="Cichocki N."/>
            <person name="Clum A."/>
            <person name="Dockter R.B."/>
            <person name="Fauchery L."/>
            <person name="Guy J."/>
            <person name="Iotti M."/>
            <person name="Le Tacon F."/>
            <person name="Lindquist E.A."/>
            <person name="Lipzen A."/>
            <person name="Malagnac F."/>
            <person name="Mello A."/>
            <person name="Molinier V."/>
            <person name="Miyauchi S."/>
            <person name="Poulain J."/>
            <person name="Riccioni C."/>
            <person name="Rubini A."/>
            <person name="Sitrit Y."/>
            <person name="Splivallo R."/>
            <person name="Traeger S."/>
            <person name="Wang M."/>
            <person name="Zifcakova L."/>
            <person name="Wipf D."/>
            <person name="Zambonelli A."/>
            <person name="Paolocci F."/>
            <person name="Nowrousian M."/>
            <person name="Ottonello S."/>
            <person name="Baldrian P."/>
            <person name="Spatafora J.W."/>
            <person name="Henrissat B."/>
            <person name="Nagy L.G."/>
            <person name="Aury J.M."/>
            <person name="Wincker P."/>
            <person name="Grigoriev I.V."/>
            <person name="Bonfante P."/>
            <person name="Martin F.M."/>
        </authorList>
    </citation>
    <scope>NUCLEOTIDE SEQUENCE [LARGE SCALE GENOMIC DNA]</scope>
    <source>
        <strain evidence="1 2">CCBAS932</strain>
    </source>
</reference>
<evidence type="ECO:0000313" key="2">
    <source>
        <dbReference type="Proteomes" id="UP000277580"/>
    </source>
</evidence>
<evidence type="ECO:0008006" key="3">
    <source>
        <dbReference type="Google" id="ProtNLM"/>
    </source>
</evidence>